<feature type="domain" description="Knr4/Smi1-like" evidence="2">
    <location>
        <begin position="38"/>
        <end position="212"/>
    </location>
</feature>
<protein>
    <submittedName>
        <fullName evidence="3">SMI1 / KNR4 family (SUKH-1)</fullName>
    </submittedName>
</protein>
<evidence type="ECO:0000256" key="1">
    <source>
        <dbReference type="PROSITE-ProRule" id="PRU00339"/>
    </source>
</evidence>
<dbReference type="InterPro" id="IPR018958">
    <property type="entry name" value="Knr4/Smi1-like_dom"/>
</dbReference>
<feature type="repeat" description="TPR" evidence="1">
    <location>
        <begin position="415"/>
        <end position="448"/>
    </location>
</feature>
<dbReference type="SUPFAM" id="SSF160631">
    <property type="entry name" value="SMI1/KNR4-like"/>
    <property type="match status" value="1"/>
</dbReference>
<dbReference type="InterPro" id="IPR011990">
    <property type="entry name" value="TPR-like_helical_dom_sf"/>
</dbReference>
<evidence type="ECO:0000259" key="2">
    <source>
        <dbReference type="SMART" id="SM00860"/>
    </source>
</evidence>
<name>A0A285MDB1_9FLAO</name>
<organism evidence="3 4">
    <name type="scientific">Flagellimonas pacifica</name>
    <dbReference type="NCBI Taxonomy" id="1247520"/>
    <lineage>
        <taxon>Bacteria</taxon>
        <taxon>Pseudomonadati</taxon>
        <taxon>Bacteroidota</taxon>
        <taxon>Flavobacteriia</taxon>
        <taxon>Flavobacteriales</taxon>
        <taxon>Flavobacteriaceae</taxon>
        <taxon>Flagellimonas</taxon>
    </lineage>
</organism>
<dbReference type="RefSeq" id="WP_097044447.1">
    <property type="nucleotide sequence ID" value="NZ_OBEH01000001.1"/>
</dbReference>
<reference evidence="4" key="1">
    <citation type="submission" date="2017-09" db="EMBL/GenBank/DDBJ databases">
        <authorList>
            <person name="Varghese N."/>
            <person name="Submissions S."/>
        </authorList>
    </citation>
    <scope>NUCLEOTIDE SEQUENCE [LARGE SCALE GENOMIC DNA]</scope>
    <source>
        <strain evidence="4">DSM 25885</strain>
    </source>
</reference>
<proteinExistence type="predicted"/>
<dbReference type="Pfam" id="PF00515">
    <property type="entry name" value="TPR_1"/>
    <property type="match status" value="1"/>
</dbReference>
<dbReference type="SUPFAM" id="SSF48452">
    <property type="entry name" value="TPR-like"/>
    <property type="match status" value="1"/>
</dbReference>
<accession>A0A285MDB1</accession>
<dbReference type="Gene3D" id="1.25.40.10">
    <property type="entry name" value="Tetratricopeptide repeat domain"/>
    <property type="match status" value="1"/>
</dbReference>
<dbReference type="InterPro" id="IPR019734">
    <property type="entry name" value="TPR_rpt"/>
</dbReference>
<dbReference type="SMART" id="SM00860">
    <property type="entry name" value="SMI1_KNR4"/>
    <property type="match status" value="1"/>
</dbReference>
<keyword evidence="1" id="KW-0802">TPR repeat</keyword>
<sequence>MDDKRAERIKKKLEKYLAIYDLPQHNAGSYHLNWNPPSISTANIGRIEQFYNLDLPVEYKSFLNKIGNGGLGPTYYPLFSLQLSILKSSIKDIQKPFPLHGTWLRCGTRENYYADWEEGDPSYEQCFEKDKNDLLWAKLVNEDDQMDDYIYDLKGEDEETDGTLFIGESGCGINFHLVLNGKHKGEVWNCRDGGMGPVSSDFLSFIEEWLDNRLEEENQHSIRYYIDMHDLKKARQILNKIKTWEDPINNSGHLDVMEALIVAKEKGEGYRVSGLEKILNEEAPVVRVNDLLKSCTDQFHWALYSTLKEFTHLEFQENKRKLLDNEIFKWEFDYALGEANKILSLIPKCNPILYAVSLFYLEMEDFVNFNEWFKKIECNSYYIENMKGCLALENKDFELARQCFEKSRSLKEGWLPSLSNLGLSYAYLGKYDESKKLFNQVIEHDPNYEWSYVGLAINNLLQNKIPEAIKELKIAVAEKGHEPWRVVKDPIWIKCYGNSEFQRLLGEL</sequence>
<dbReference type="Pfam" id="PF09346">
    <property type="entry name" value="SMI1_KNR4"/>
    <property type="match status" value="1"/>
</dbReference>
<dbReference type="SMART" id="SM00028">
    <property type="entry name" value="TPR"/>
    <property type="match status" value="2"/>
</dbReference>
<gene>
    <name evidence="3" type="ORF">SAMN06265377_0785</name>
</gene>
<evidence type="ECO:0000313" key="4">
    <source>
        <dbReference type="Proteomes" id="UP000219048"/>
    </source>
</evidence>
<dbReference type="EMBL" id="OBEH01000001">
    <property type="protein sequence ID" value="SNY95119.1"/>
    <property type="molecule type" value="Genomic_DNA"/>
</dbReference>
<dbReference type="AlphaFoldDB" id="A0A285MDB1"/>
<dbReference type="InterPro" id="IPR037883">
    <property type="entry name" value="Knr4/Smi1-like_sf"/>
</dbReference>
<dbReference type="Gene3D" id="3.40.1580.10">
    <property type="entry name" value="SMI1/KNR4-like"/>
    <property type="match status" value="1"/>
</dbReference>
<dbReference type="Proteomes" id="UP000219048">
    <property type="component" value="Unassembled WGS sequence"/>
</dbReference>
<evidence type="ECO:0000313" key="3">
    <source>
        <dbReference type="EMBL" id="SNY95119.1"/>
    </source>
</evidence>
<dbReference type="OrthoDB" id="1190024at2"/>
<dbReference type="PROSITE" id="PS50005">
    <property type="entry name" value="TPR"/>
    <property type="match status" value="1"/>
</dbReference>
<keyword evidence="4" id="KW-1185">Reference proteome</keyword>